<dbReference type="GO" id="GO:0005524">
    <property type="term" value="F:ATP binding"/>
    <property type="evidence" value="ECO:0007669"/>
    <property type="project" value="UniProtKB-UniRule"/>
</dbReference>
<proteinExistence type="predicted"/>
<dbReference type="PROSITE" id="PS50901">
    <property type="entry name" value="FTSK"/>
    <property type="match status" value="1"/>
</dbReference>
<reference evidence="6" key="1">
    <citation type="submission" date="2013-10" db="EMBL/GenBank/DDBJ databases">
        <title>Draft genome sequence of Clostridium botulinum type B strain Osaka05.</title>
        <authorList>
            <person name="Sakaguchi Y."/>
            <person name="Hosomi K."/>
            <person name="Uchiyama J."/>
            <person name="Ogura Y."/>
            <person name="Sakaguchi M."/>
            <person name="Kohda T."/>
            <person name="Mukamoto M."/>
            <person name="Misawa N."/>
            <person name="Matsuzaki S."/>
            <person name="Hayashi T."/>
            <person name="Kozaki S."/>
        </authorList>
    </citation>
    <scope>NUCLEOTIDE SEQUENCE</scope>
    <source>
        <strain evidence="6">Osaka05</strain>
    </source>
</reference>
<feature type="region of interest" description="Disordered" evidence="4">
    <location>
        <begin position="475"/>
        <end position="497"/>
    </location>
</feature>
<evidence type="ECO:0000256" key="1">
    <source>
        <dbReference type="ARBA" id="ARBA00022741"/>
    </source>
</evidence>
<keyword evidence="1 3" id="KW-0547">Nucleotide-binding</keyword>
<dbReference type="SUPFAM" id="SSF52540">
    <property type="entry name" value="P-loop containing nucleoside triphosphate hydrolases"/>
    <property type="match status" value="1"/>
</dbReference>
<feature type="region of interest" description="Disordered" evidence="4">
    <location>
        <begin position="528"/>
        <end position="551"/>
    </location>
</feature>
<dbReference type="InterPro" id="IPR027417">
    <property type="entry name" value="P-loop_NTPase"/>
</dbReference>
<dbReference type="GO" id="GO:0003677">
    <property type="term" value="F:DNA binding"/>
    <property type="evidence" value="ECO:0007669"/>
    <property type="project" value="InterPro"/>
</dbReference>
<protein>
    <submittedName>
        <fullName evidence="6">FtsK/SpoIIIE family protein</fullName>
    </submittedName>
</protein>
<name>A0A060N5V6_CLOBO</name>
<evidence type="ECO:0000256" key="4">
    <source>
        <dbReference type="SAM" id="MobiDB-lite"/>
    </source>
</evidence>
<keyword evidence="2 3" id="KW-0067">ATP-binding</keyword>
<dbReference type="GO" id="GO:0016020">
    <property type="term" value="C:membrane"/>
    <property type="evidence" value="ECO:0007669"/>
    <property type="project" value="UniProtKB-SubCell"/>
</dbReference>
<dbReference type="InterPro" id="IPR050206">
    <property type="entry name" value="FtsK/SpoIIIE/SftA"/>
</dbReference>
<dbReference type="Gene3D" id="3.40.50.300">
    <property type="entry name" value="P-loop containing nucleotide triphosphate hydrolases"/>
    <property type="match status" value="1"/>
</dbReference>
<organism evidence="6">
    <name type="scientific">Clostridium botulinum B str. Osaka05</name>
    <dbReference type="NCBI Taxonomy" id="1407017"/>
    <lineage>
        <taxon>Bacteria</taxon>
        <taxon>Bacillati</taxon>
        <taxon>Bacillota</taxon>
        <taxon>Clostridia</taxon>
        <taxon>Eubacteriales</taxon>
        <taxon>Clostridiaceae</taxon>
        <taxon>Clostridium</taxon>
    </lineage>
</organism>
<evidence type="ECO:0000256" key="3">
    <source>
        <dbReference type="PROSITE-ProRule" id="PRU00289"/>
    </source>
</evidence>
<dbReference type="InterPro" id="IPR002543">
    <property type="entry name" value="FtsK_dom"/>
</dbReference>
<feature type="compositionally biased region" description="Basic and acidic residues" evidence="4">
    <location>
        <begin position="528"/>
        <end position="541"/>
    </location>
</feature>
<dbReference type="RefSeq" id="WP_051394096.1">
    <property type="nucleotide sequence ID" value="NZ_BA000058.1"/>
</dbReference>
<evidence type="ECO:0000256" key="2">
    <source>
        <dbReference type="ARBA" id="ARBA00022840"/>
    </source>
</evidence>
<gene>
    <name evidence="6" type="ORF">CBO05P1_216</name>
</gene>
<dbReference type="Proteomes" id="UP000054164">
    <property type="component" value="Unassembled WGS sequence"/>
</dbReference>
<dbReference type="PANTHER" id="PTHR22683">
    <property type="entry name" value="SPORULATION PROTEIN RELATED"/>
    <property type="match status" value="1"/>
</dbReference>
<feature type="binding site" evidence="3">
    <location>
        <begin position="241"/>
        <end position="248"/>
    </location>
    <ligand>
        <name>ATP</name>
        <dbReference type="ChEBI" id="CHEBI:30616"/>
    </ligand>
</feature>
<dbReference type="HOGENOM" id="CLU_436610_0_0_9"/>
<evidence type="ECO:0000259" key="5">
    <source>
        <dbReference type="PROSITE" id="PS50901"/>
    </source>
</evidence>
<evidence type="ECO:0000313" key="6">
    <source>
        <dbReference type="EMBL" id="BAO04935.1"/>
    </source>
</evidence>
<dbReference type="PANTHER" id="PTHR22683:SF41">
    <property type="entry name" value="DNA TRANSLOCASE FTSK"/>
    <property type="match status" value="1"/>
</dbReference>
<dbReference type="EMBL" id="BA000058">
    <property type="protein sequence ID" value="BAO04935.1"/>
    <property type="molecule type" value="Genomic_DNA"/>
</dbReference>
<accession>A0A060N5V6</accession>
<dbReference type="AlphaFoldDB" id="A0A060N5V6"/>
<dbReference type="Pfam" id="PF01580">
    <property type="entry name" value="FtsK_SpoIIIE"/>
    <property type="match status" value="1"/>
</dbReference>
<sequence>MSSKVIAKFTIRDSKGNVIKVYDEGKQIENKKILLKDSCKKTFKNIFNKSKNKKKFDLENKKVKSATQEKKKQVKNNKQIELENKIKKQDTSKDRFKECTSKIKEDIKLAQKRTEFLSNWEKAMTYTGLFNKMHQTFSPNDLKFTSYGAEARLYIPWGYNHNHLSSVRETLQNNLKCTVVLKTYANKNYIDGKFIYIENCNKIKFRPVSTTKPYELFLGVDESANPILVDINSEPHILIAGSTRSGKNGTLDHIITNLIYNNNESEVNLYLLQGAKGDLAKYRNCKQVNKFAFCDDMDTILIIIKNINKEMNRRKKLFMSMIDSFEDPNLKDYNKKHPKNKLPYIYVIVDEIMTVAANAIKDKKSFYKDIIDLLEKIAQFGGAYGITYVISHQKPEKLLLSSFLKNMSNVRVCYGFNDSVCSTIVLGEGRYEAVGLPPRKAYVICKAYEGYLYTLDLTDNIYKYVKKSIIKSPEINKKSDNNSNDKNDSNTRFSDRDKNIANKKDIINAGIKQLKEENQKIKSLKIIDKPSENNNKTEIKKGNNSTKPIHIKNDFSKVHPKTKDELLLENISKIEGYVPYVPPKSRE</sequence>
<feature type="domain" description="FtsK" evidence="5">
    <location>
        <begin position="224"/>
        <end position="423"/>
    </location>
</feature>